<evidence type="ECO:0000256" key="2">
    <source>
        <dbReference type="ARBA" id="ARBA00022598"/>
    </source>
</evidence>
<dbReference type="CDD" id="cd07969">
    <property type="entry name" value="OBF_DNA_ligase_I"/>
    <property type="match status" value="1"/>
</dbReference>
<dbReference type="FunFam" id="3.30.470.30:FF:000016">
    <property type="entry name" value="DNA ligase"/>
    <property type="match status" value="1"/>
</dbReference>
<dbReference type="CDD" id="cd07900">
    <property type="entry name" value="Adenylation_DNA_ligase_I_Euk"/>
    <property type="match status" value="1"/>
</dbReference>
<dbReference type="Gene3D" id="3.30.1490.70">
    <property type="match status" value="1"/>
</dbReference>
<keyword evidence="9 12" id="KW-0234">DNA repair</keyword>
<dbReference type="GO" id="GO:0071897">
    <property type="term" value="P:DNA biosynthetic process"/>
    <property type="evidence" value="ECO:0007669"/>
    <property type="project" value="InterPro"/>
</dbReference>
<dbReference type="Proteomes" id="UP001209540">
    <property type="component" value="Unassembled WGS sequence"/>
</dbReference>
<feature type="compositionally biased region" description="Acidic residues" evidence="14">
    <location>
        <begin position="48"/>
        <end position="63"/>
    </location>
</feature>
<keyword evidence="2 12" id="KW-0436">Ligase</keyword>
<dbReference type="Pfam" id="PF04675">
    <property type="entry name" value="DNA_ligase_A_N"/>
    <property type="match status" value="1"/>
</dbReference>
<dbReference type="PROSITE" id="PS00333">
    <property type="entry name" value="DNA_LIGASE_A2"/>
    <property type="match status" value="1"/>
</dbReference>
<dbReference type="GO" id="GO:1903461">
    <property type="term" value="P:Okazaki fragment processing involved in mitotic DNA replication"/>
    <property type="evidence" value="ECO:0007669"/>
    <property type="project" value="TreeGrafter"/>
</dbReference>
<evidence type="ECO:0000256" key="4">
    <source>
        <dbReference type="ARBA" id="ARBA00022705"/>
    </source>
</evidence>
<dbReference type="NCBIfam" id="TIGR00574">
    <property type="entry name" value="dnl1"/>
    <property type="match status" value="1"/>
</dbReference>
<comment type="caution">
    <text evidence="16">The sequence shown here is derived from an EMBL/GenBank/DDBJ whole genome shotgun (WGS) entry which is preliminary data.</text>
</comment>
<feature type="compositionally biased region" description="Basic and acidic residues" evidence="14">
    <location>
        <begin position="64"/>
        <end position="75"/>
    </location>
</feature>
<evidence type="ECO:0000256" key="13">
    <source>
        <dbReference type="RuleBase" id="RU004196"/>
    </source>
</evidence>
<sequence>MEIETTETVIAGDKKRKRSPIDESSGSNDNNDDSSKKLKPDDENKKDDDDDDDEEIKEAEEQEKEQKQEQQDDKTAAHVIVPYSVLCKTFEACEATTKRLEITEYLVTLFVELCPDYEGLELGIGESLLMKAVAESTGRALKVIQKDYHKTGDLGTVAKNSKSSQSTLFKPKRLTVTYVFKTLKRIAEVKGNSAQANKIGLIKGLLVACEDNEAKYLIRQLEGKLRIGLAEQTVLSALAHSVVLSKPESAKMKTEQKEERLSYAVDLVKSVYNQLPSYNMLIPALLEHPLNELQERCQMRAGIPLKPMLAHPTKSLTEVLDRFEGHPFTCEFKYDGERAQIHKLPDGSIKIYSRNSEDMSVRYPDVVEKLKKWIKPTTSSFILDCEAVAWDCEKKCILPFQVLSTRKRKDVKEEDITVQVAIFAFDCLYFNGESLLQESLRSRREKLRNGFQETENEFFFARYMDTNNIEDIQTFLDVSIHSNCEGLMVKIYDGEEASYEPSKRSRNWLKVKKDYLGTGGVGDSMDLVVIAAFYGKGKRTNFYGSYLLACYDPDSGDYQTVCKLGTGFSEENLKDFYDQLNQHKLPMAPRYYQLGDNAETPDVWFEPKVVWEVKCADLSISPRYMAGVGLVDETRGISLRFPRFIRVRDDKEAEDGTTNEQVNFVCSF</sequence>
<dbReference type="InterPro" id="IPR036599">
    <property type="entry name" value="DNA_ligase_N_sf"/>
</dbReference>
<evidence type="ECO:0000256" key="3">
    <source>
        <dbReference type="ARBA" id="ARBA00022618"/>
    </source>
</evidence>
<reference evidence="16" key="2">
    <citation type="submission" date="2023-02" db="EMBL/GenBank/DDBJ databases">
        <authorList>
            <consortium name="DOE Joint Genome Institute"/>
            <person name="Mondo S.J."/>
            <person name="Chang Y."/>
            <person name="Wang Y."/>
            <person name="Ahrendt S."/>
            <person name="Andreopoulos W."/>
            <person name="Barry K."/>
            <person name="Beard J."/>
            <person name="Benny G.L."/>
            <person name="Blankenship S."/>
            <person name="Bonito G."/>
            <person name="Cuomo C."/>
            <person name="Desiro A."/>
            <person name="Gervers K.A."/>
            <person name="Hundley H."/>
            <person name="Kuo A."/>
            <person name="LaButti K."/>
            <person name="Lang B.F."/>
            <person name="Lipzen A."/>
            <person name="O'Donnell K."/>
            <person name="Pangilinan J."/>
            <person name="Reynolds N."/>
            <person name="Sandor L."/>
            <person name="Smith M.W."/>
            <person name="Tsang A."/>
            <person name="Grigoriev I.V."/>
            <person name="Stajich J.E."/>
            <person name="Spatafora J.W."/>
        </authorList>
    </citation>
    <scope>NUCLEOTIDE SEQUENCE</scope>
    <source>
        <strain evidence="16">RSA 2281</strain>
    </source>
</reference>
<keyword evidence="6 12" id="KW-0227">DNA damage</keyword>
<evidence type="ECO:0000256" key="7">
    <source>
        <dbReference type="ARBA" id="ARBA00022840"/>
    </source>
</evidence>
<dbReference type="GO" id="GO:0003910">
    <property type="term" value="F:DNA ligase (ATP) activity"/>
    <property type="evidence" value="ECO:0007669"/>
    <property type="project" value="UniProtKB-EC"/>
</dbReference>
<dbReference type="SUPFAM" id="SSF117018">
    <property type="entry name" value="ATP-dependent DNA ligase DNA-binding domain"/>
    <property type="match status" value="1"/>
</dbReference>
<dbReference type="EC" id="6.5.1.1" evidence="12"/>
<keyword evidence="17" id="KW-1185">Reference proteome</keyword>
<dbReference type="AlphaFoldDB" id="A0AAD5JZN1"/>
<dbReference type="InterPro" id="IPR016059">
    <property type="entry name" value="DNA_ligase_ATP-dep_CS"/>
</dbReference>
<dbReference type="Pfam" id="PF04679">
    <property type="entry name" value="DNA_ligase_A_C"/>
    <property type="match status" value="1"/>
</dbReference>
<gene>
    <name evidence="16" type="ORF">BDA99DRAFT_547128</name>
</gene>
<evidence type="ECO:0000256" key="1">
    <source>
        <dbReference type="ARBA" id="ARBA00007572"/>
    </source>
</evidence>
<accession>A0AAD5JZN1</accession>
<dbReference type="SUPFAM" id="SSF56091">
    <property type="entry name" value="DNA ligase/mRNA capping enzyme, catalytic domain"/>
    <property type="match status" value="1"/>
</dbReference>
<dbReference type="GO" id="GO:0005524">
    <property type="term" value="F:ATP binding"/>
    <property type="evidence" value="ECO:0007669"/>
    <property type="project" value="UniProtKB-KW"/>
</dbReference>
<proteinExistence type="inferred from homology"/>
<dbReference type="GO" id="GO:0006310">
    <property type="term" value="P:DNA recombination"/>
    <property type="evidence" value="ECO:0007669"/>
    <property type="project" value="UniProtKB-KW"/>
</dbReference>
<organism evidence="16 17">
    <name type="scientific">Phascolomyces articulosus</name>
    <dbReference type="NCBI Taxonomy" id="60185"/>
    <lineage>
        <taxon>Eukaryota</taxon>
        <taxon>Fungi</taxon>
        <taxon>Fungi incertae sedis</taxon>
        <taxon>Mucoromycota</taxon>
        <taxon>Mucoromycotina</taxon>
        <taxon>Mucoromycetes</taxon>
        <taxon>Mucorales</taxon>
        <taxon>Lichtheimiaceae</taxon>
        <taxon>Phascolomyces</taxon>
    </lineage>
</organism>
<keyword evidence="4" id="KW-0235">DNA replication</keyword>
<dbReference type="PROSITE" id="PS50160">
    <property type="entry name" value="DNA_LIGASE_A3"/>
    <property type="match status" value="1"/>
</dbReference>
<dbReference type="SUPFAM" id="SSF50249">
    <property type="entry name" value="Nucleic acid-binding proteins"/>
    <property type="match status" value="1"/>
</dbReference>
<dbReference type="PANTHER" id="PTHR45674">
    <property type="entry name" value="DNA LIGASE 1/3 FAMILY MEMBER"/>
    <property type="match status" value="1"/>
</dbReference>
<protein>
    <recommendedName>
        <fullName evidence="12">DNA ligase</fullName>
        <ecNumber evidence="12">6.5.1.1</ecNumber>
    </recommendedName>
</protein>
<reference evidence="16" key="1">
    <citation type="journal article" date="2022" name="IScience">
        <title>Evolution of zygomycete secretomes and the origins of terrestrial fungal ecologies.</title>
        <authorList>
            <person name="Chang Y."/>
            <person name="Wang Y."/>
            <person name="Mondo S."/>
            <person name="Ahrendt S."/>
            <person name="Andreopoulos W."/>
            <person name="Barry K."/>
            <person name="Beard J."/>
            <person name="Benny G.L."/>
            <person name="Blankenship S."/>
            <person name="Bonito G."/>
            <person name="Cuomo C."/>
            <person name="Desiro A."/>
            <person name="Gervers K.A."/>
            <person name="Hundley H."/>
            <person name="Kuo A."/>
            <person name="LaButti K."/>
            <person name="Lang B.F."/>
            <person name="Lipzen A."/>
            <person name="O'Donnell K."/>
            <person name="Pangilinan J."/>
            <person name="Reynolds N."/>
            <person name="Sandor L."/>
            <person name="Smith M.E."/>
            <person name="Tsang A."/>
            <person name="Grigoriev I.V."/>
            <person name="Stajich J.E."/>
            <person name="Spatafora J.W."/>
        </authorList>
    </citation>
    <scope>NUCLEOTIDE SEQUENCE</scope>
    <source>
        <strain evidence="16">RSA 2281</strain>
    </source>
</reference>
<evidence type="ECO:0000256" key="6">
    <source>
        <dbReference type="ARBA" id="ARBA00022763"/>
    </source>
</evidence>
<keyword evidence="5 12" id="KW-0547">Nucleotide-binding</keyword>
<feature type="compositionally biased region" description="Basic and acidic residues" evidence="14">
    <location>
        <begin position="33"/>
        <end position="47"/>
    </location>
</feature>
<dbReference type="InterPro" id="IPR012308">
    <property type="entry name" value="DNA_ligase_ATP-dep_N"/>
</dbReference>
<evidence type="ECO:0000256" key="11">
    <source>
        <dbReference type="ARBA" id="ARBA00034003"/>
    </source>
</evidence>
<dbReference type="Gene3D" id="2.40.50.140">
    <property type="entry name" value="Nucleic acid-binding proteins"/>
    <property type="match status" value="1"/>
</dbReference>
<evidence type="ECO:0000256" key="9">
    <source>
        <dbReference type="ARBA" id="ARBA00023204"/>
    </source>
</evidence>
<dbReference type="PROSITE" id="PS00697">
    <property type="entry name" value="DNA_LIGASE_A1"/>
    <property type="match status" value="1"/>
</dbReference>
<dbReference type="EMBL" id="JAIXMP010000014">
    <property type="protein sequence ID" value="KAI9262152.1"/>
    <property type="molecule type" value="Genomic_DNA"/>
</dbReference>
<dbReference type="GO" id="GO:0003677">
    <property type="term" value="F:DNA binding"/>
    <property type="evidence" value="ECO:0007669"/>
    <property type="project" value="InterPro"/>
</dbReference>
<keyword evidence="10" id="KW-0131">Cell cycle</keyword>
<dbReference type="Gene3D" id="3.30.470.30">
    <property type="entry name" value="DNA ligase/mRNA capping enzyme"/>
    <property type="match status" value="1"/>
</dbReference>
<dbReference type="InterPro" id="IPR012309">
    <property type="entry name" value="DNA_ligase_ATP-dep_C"/>
</dbReference>
<evidence type="ECO:0000256" key="14">
    <source>
        <dbReference type="SAM" id="MobiDB-lite"/>
    </source>
</evidence>
<feature type="region of interest" description="Disordered" evidence="14">
    <location>
        <begin position="1"/>
        <end position="75"/>
    </location>
</feature>
<evidence type="ECO:0000313" key="16">
    <source>
        <dbReference type="EMBL" id="KAI9262152.1"/>
    </source>
</evidence>
<feature type="domain" description="ATP-dependent DNA ligase family profile" evidence="15">
    <location>
        <begin position="413"/>
        <end position="552"/>
    </location>
</feature>
<evidence type="ECO:0000259" key="15">
    <source>
        <dbReference type="PROSITE" id="PS50160"/>
    </source>
</evidence>
<evidence type="ECO:0000256" key="10">
    <source>
        <dbReference type="ARBA" id="ARBA00023306"/>
    </source>
</evidence>
<dbReference type="Pfam" id="PF01068">
    <property type="entry name" value="DNA_ligase_A_M"/>
    <property type="match status" value="1"/>
</dbReference>
<dbReference type="PANTHER" id="PTHR45674:SF4">
    <property type="entry name" value="DNA LIGASE 1"/>
    <property type="match status" value="1"/>
</dbReference>
<dbReference type="InterPro" id="IPR050191">
    <property type="entry name" value="ATP-dep_DNA_ligase"/>
</dbReference>
<evidence type="ECO:0000256" key="12">
    <source>
        <dbReference type="RuleBase" id="RU000617"/>
    </source>
</evidence>
<dbReference type="Gene3D" id="1.10.3260.10">
    <property type="entry name" value="DNA ligase, ATP-dependent, N-terminal domain"/>
    <property type="match status" value="1"/>
</dbReference>
<comment type="similarity">
    <text evidence="1 13">Belongs to the ATP-dependent DNA ligase family.</text>
</comment>
<evidence type="ECO:0000256" key="8">
    <source>
        <dbReference type="ARBA" id="ARBA00023172"/>
    </source>
</evidence>
<dbReference type="GO" id="GO:0005634">
    <property type="term" value="C:nucleus"/>
    <property type="evidence" value="ECO:0007669"/>
    <property type="project" value="TreeGrafter"/>
</dbReference>
<dbReference type="FunFam" id="2.40.50.140:FF:000062">
    <property type="entry name" value="DNA ligase"/>
    <property type="match status" value="1"/>
</dbReference>
<keyword evidence="3" id="KW-0132">Cell division</keyword>
<name>A0AAD5JZN1_9FUNG</name>
<dbReference type="InterPro" id="IPR012310">
    <property type="entry name" value="DNA_ligase_ATP-dep_cent"/>
</dbReference>
<dbReference type="InterPro" id="IPR000977">
    <property type="entry name" value="DNA_ligase_ATP-dep"/>
</dbReference>
<dbReference type="GO" id="GO:0006281">
    <property type="term" value="P:DNA repair"/>
    <property type="evidence" value="ECO:0007669"/>
    <property type="project" value="UniProtKB-KW"/>
</dbReference>
<evidence type="ECO:0000256" key="5">
    <source>
        <dbReference type="ARBA" id="ARBA00022741"/>
    </source>
</evidence>
<keyword evidence="7 12" id="KW-0067">ATP-binding</keyword>
<dbReference type="GO" id="GO:0005739">
    <property type="term" value="C:mitochondrion"/>
    <property type="evidence" value="ECO:0007669"/>
    <property type="project" value="TreeGrafter"/>
</dbReference>
<keyword evidence="8 12" id="KW-0233">DNA recombination</keyword>
<comment type="catalytic activity">
    <reaction evidence="11 12">
        <text>ATP + (deoxyribonucleotide)n-3'-hydroxyl + 5'-phospho-(deoxyribonucleotide)m = (deoxyribonucleotide)n+m + AMP + diphosphate.</text>
        <dbReference type="EC" id="6.5.1.1"/>
    </reaction>
</comment>
<dbReference type="InterPro" id="IPR012340">
    <property type="entry name" value="NA-bd_OB-fold"/>
</dbReference>
<dbReference type="GO" id="GO:0051301">
    <property type="term" value="P:cell division"/>
    <property type="evidence" value="ECO:0007669"/>
    <property type="project" value="UniProtKB-KW"/>
</dbReference>
<evidence type="ECO:0000313" key="17">
    <source>
        <dbReference type="Proteomes" id="UP001209540"/>
    </source>
</evidence>